<evidence type="ECO:0000313" key="2">
    <source>
        <dbReference type="Proteomes" id="UP001295444"/>
    </source>
</evidence>
<accession>A0AAD1RPZ8</accession>
<name>A0AAD1RPZ8_PELCU</name>
<dbReference type="Proteomes" id="UP001295444">
    <property type="component" value="Chromosome 03"/>
</dbReference>
<protein>
    <submittedName>
        <fullName evidence="1">Uncharacterized protein</fullName>
    </submittedName>
</protein>
<feature type="non-terminal residue" evidence="1">
    <location>
        <position position="1"/>
    </location>
</feature>
<gene>
    <name evidence="1" type="ORF">PECUL_23A036958</name>
</gene>
<reference evidence="1" key="1">
    <citation type="submission" date="2022-03" db="EMBL/GenBank/DDBJ databases">
        <authorList>
            <person name="Alioto T."/>
            <person name="Alioto T."/>
            <person name="Gomez Garrido J."/>
        </authorList>
    </citation>
    <scope>NUCLEOTIDE SEQUENCE</scope>
</reference>
<dbReference type="EMBL" id="OW240914">
    <property type="protein sequence ID" value="CAH2275925.1"/>
    <property type="molecule type" value="Genomic_DNA"/>
</dbReference>
<evidence type="ECO:0000313" key="1">
    <source>
        <dbReference type="EMBL" id="CAH2275925.1"/>
    </source>
</evidence>
<proteinExistence type="predicted"/>
<feature type="non-terminal residue" evidence="1">
    <location>
        <position position="161"/>
    </location>
</feature>
<organism evidence="1 2">
    <name type="scientific">Pelobates cultripes</name>
    <name type="common">Western spadefoot toad</name>
    <dbReference type="NCBI Taxonomy" id="61616"/>
    <lineage>
        <taxon>Eukaryota</taxon>
        <taxon>Metazoa</taxon>
        <taxon>Chordata</taxon>
        <taxon>Craniata</taxon>
        <taxon>Vertebrata</taxon>
        <taxon>Euteleostomi</taxon>
        <taxon>Amphibia</taxon>
        <taxon>Batrachia</taxon>
        <taxon>Anura</taxon>
        <taxon>Pelobatoidea</taxon>
        <taxon>Pelobatidae</taxon>
        <taxon>Pelobates</taxon>
    </lineage>
</organism>
<dbReference type="AlphaFoldDB" id="A0AAD1RPZ8"/>
<sequence length="161" mass="19021">LKDKFDSYNRSPWHLNETLLHNQTFVQHIENTLTNYFWENTSPEIHVETTWLAHKPVIRGELLKRAHFLKHTSHAQQVTWYKQLHDLNKLNQTHPSPELKQQISDVQHKIQCLALTKVGYSLRKLKATQYSQGNRASKILAQRLRDRRAAFKRAYLQTSQG</sequence>
<keyword evidence="2" id="KW-1185">Reference proteome</keyword>